<keyword evidence="3" id="KW-1185">Reference proteome</keyword>
<evidence type="ECO:0000313" key="2">
    <source>
        <dbReference type="EMBL" id="KIK49839.1"/>
    </source>
</evidence>
<feature type="transmembrane region" description="Helical" evidence="1">
    <location>
        <begin position="145"/>
        <end position="163"/>
    </location>
</feature>
<evidence type="ECO:0000313" key="3">
    <source>
        <dbReference type="Proteomes" id="UP000053593"/>
    </source>
</evidence>
<keyword evidence="1" id="KW-0812">Transmembrane</keyword>
<dbReference type="EMBL" id="KN834983">
    <property type="protein sequence ID" value="KIK49839.1"/>
    <property type="molecule type" value="Genomic_DNA"/>
</dbReference>
<dbReference type="Proteomes" id="UP000053593">
    <property type="component" value="Unassembled WGS sequence"/>
</dbReference>
<accession>A0A0D0BK05</accession>
<organism evidence="2 3">
    <name type="scientific">Collybiopsis luxurians FD-317 M1</name>
    <dbReference type="NCBI Taxonomy" id="944289"/>
    <lineage>
        <taxon>Eukaryota</taxon>
        <taxon>Fungi</taxon>
        <taxon>Dikarya</taxon>
        <taxon>Basidiomycota</taxon>
        <taxon>Agaricomycotina</taxon>
        <taxon>Agaricomycetes</taxon>
        <taxon>Agaricomycetidae</taxon>
        <taxon>Agaricales</taxon>
        <taxon>Marasmiineae</taxon>
        <taxon>Omphalotaceae</taxon>
        <taxon>Collybiopsis</taxon>
        <taxon>Collybiopsis luxurians</taxon>
    </lineage>
</organism>
<feature type="transmembrane region" description="Helical" evidence="1">
    <location>
        <begin position="36"/>
        <end position="55"/>
    </location>
</feature>
<proteinExistence type="predicted"/>
<name>A0A0D0BK05_9AGAR</name>
<keyword evidence="1" id="KW-1133">Transmembrane helix</keyword>
<keyword evidence="1" id="KW-0472">Membrane</keyword>
<reference evidence="2 3" key="1">
    <citation type="submission" date="2014-04" db="EMBL/GenBank/DDBJ databases">
        <title>Evolutionary Origins and Diversification of the Mycorrhizal Mutualists.</title>
        <authorList>
            <consortium name="DOE Joint Genome Institute"/>
            <consortium name="Mycorrhizal Genomics Consortium"/>
            <person name="Kohler A."/>
            <person name="Kuo A."/>
            <person name="Nagy L.G."/>
            <person name="Floudas D."/>
            <person name="Copeland A."/>
            <person name="Barry K.W."/>
            <person name="Cichocki N."/>
            <person name="Veneault-Fourrey C."/>
            <person name="LaButti K."/>
            <person name="Lindquist E.A."/>
            <person name="Lipzen A."/>
            <person name="Lundell T."/>
            <person name="Morin E."/>
            <person name="Murat C."/>
            <person name="Riley R."/>
            <person name="Ohm R."/>
            <person name="Sun H."/>
            <person name="Tunlid A."/>
            <person name="Henrissat B."/>
            <person name="Grigoriev I.V."/>
            <person name="Hibbett D.S."/>
            <person name="Martin F."/>
        </authorList>
    </citation>
    <scope>NUCLEOTIDE SEQUENCE [LARGE SCALE GENOMIC DNA]</scope>
    <source>
        <strain evidence="2 3">FD-317 M1</strain>
    </source>
</reference>
<dbReference type="OrthoDB" id="1077582at2759"/>
<sequence>MSAKGQELAMTPWFITLLLCILLVLGLTFQSTTSRASFFIPILSIAYWTVSYTTVPDKPIFTYFQALDYLVLTDPYAEFQLVGQIESPLQKPFLAHLVWGLRLIAAPRGIPSALISFVIFNAAYLTLHSHPGFLPGPSSNSDVGLFMRFINVLIFAMSAYYFLNLQY</sequence>
<dbReference type="AlphaFoldDB" id="A0A0D0BK05"/>
<gene>
    <name evidence="2" type="ORF">GYMLUDRAFT_253518</name>
</gene>
<feature type="transmembrane region" description="Helical" evidence="1">
    <location>
        <begin position="12"/>
        <end position="30"/>
    </location>
</feature>
<protein>
    <submittedName>
        <fullName evidence="2">Uncharacterized protein</fullName>
    </submittedName>
</protein>
<evidence type="ECO:0000256" key="1">
    <source>
        <dbReference type="SAM" id="Phobius"/>
    </source>
</evidence>
<dbReference type="HOGENOM" id="CLU_1594723_0_0_1"/>